<organism evidence="1 2">
    <name type="scientific">Phycomyces blakesleeanus (strain ATCC 8743b / DSM 1359 / FGSC 10004 / NBRC 33097 / NRRL 1555)</name>
    <dbReference type="NCBI Taxonomy" id="763407"/>
    <lineage>
        <taxon>Eukaryota</taxon>
        <taxon>Fungi</taxon>
        <taxon>Fungi incertae sedis</taxon>
        <taxon>Mucoromycota</taxon>
        <taxon>Mucoromycotina</taxon>
        <taxon>Mucoromycetes</taxon>
        <taxon>Mucorales</taxon>
        <taxon>Phycomycetaceae</taxon>
        <taxon>Phycomyces</taxon>
    </lineage>
</organism>
<dbReference type="RefSeq" id="XP_018286031.1">
    <property type="nucleotide sequence ID" value="XM_018437126.1"/>
</dbReference>
<dbReference type="InParanoid" id="A0A162ZN49"/>
<accession>A0A162ZN49</accession>
<dbReference type="EMBL" id="KV440997">
    <property type="protein sequence ID" value="OAD67991.1"/>
    <property type="molecule type" value="Genomic_DNA"/>
</dbReference>
<evidence type="ECO:0000313" key="1">
    <source>
        <dbReference type="EMBL" id="OAD67991.1"/>
    </source>
</evidence>
<gene>
    <name evidence="1" type="ORF">PHYBLDRAFT_173902</name>
</gene>
<keyword evidence="2" id="KW-1185">Reference proteome</keyword>
<dbReference type="AlphaFoldDB" id="A0A162ZN49"/>
<proteinExistence type="predicted"/>
<dbReference type="OrthoDB" id="2289822at2759"/>
<evidence type="ECO:0000313" key="2">
    <source>
        <dbReference type="Proteomes" id="UP000077315"/>
    </source>
</evidence>
<dbReference type="Proteomes" id="UP000077315">
    <property type="component" value="Unassembled WGS sequence"/>
</dbReference>
<dbReference type="VEuPathDB" id="FungiDB:PHYBLDRAFT_173902"/>
<dbReference type="GeneID" id="28998032"/>
<reference evidence="2" key="1">
    <citation type="submission" date="2015-06" db="EMBL/GenBank/DDBJ databases">
        <title>Expansion of signal transduction pathways in fungi by whole-genome duplication.</title>
        <authorList>
            <consortium name="DOE Joint Genome Institute"/>
            <person name="Corrochano L.M."/>
            <person name="Kuo A."/>
            <person name="Marcet-Houben M."/>
            <person name="Polaino S."/>
            <person name="Salamov A."/>
            <person name="Villalobos J.M."/>
            <person name="Alvarez M.I."/>
            <person name="Avalos J."/>
            <person name="Benito E.P."/>
            <person name="Benoit I."/>
            <person name="Burger G."/>
            <person name="Camino L.P."/>
            <person name="Canovas D."/>
            <person name="Cerda-Olmedo E."/>
            <person name="Cheng J.-F."/>
            <person name="Dominguez A."/>
            <person name="Elias M."/>
            <person name="Eslava A.P."/>
            <person name="Glaser F."/>
            <person name="Grimwood J."/>
            <person name="Gutierrez G."/>
            <person name="Heitman J."/>
            <person name="Henrissat B."/>
            <person name="Iturriaga E.A."/>
            <person name="Lang B.F."/>
            <person name="Lavin J.L."/>
            <person name="Lee S."/>
            <person name="Li W."/>
            <person name="Lindquist E."/>
            <person name="Lopez-Garcia S."/>
            <person name="Luque E.M."/>
            <person name="Marcos A.T."/>
            <person name="Martin J."/>
            <person name="McCluskey K."/>
            <person name="Medina H.R."/>
            <person name="Miralles-Duran A."/>
            <person name="Miyazaki A."/>
            <person name="Munoz-Torres E."/>
            <person name="Oguiza J.A."/>
            <person name="Ohm R."/>
            <person name="Olmedo M."/>
            <person name="Orejas M."/>
            <person name="Ortiz-Castellanos L."/>
            <person name="Pisabarro A.G."/>
            <person name="Rodriguez-Romero J."/>
            <person name="Ruiz-Herrera J."/>
            <person name="Ruiz-Vazquez R."/>
            <person name="Sanz C."/>
            <person name="Schackwitz W."/>
            <person name="Schmutz J."/>
            <person name="Shahriari M."/>
            <person name="Shelest E."/>
            <person name="Silva-Franco F."/>
            <person name="Soanes D."/>
            <person name="Syed K."/>
            <person name="Tagua V.G."/>
            <person name="Talbot N.J."/>
            <person name="Thon M."/>
            <person name="De vries R.P."/>
            <person name="Wiebenga A."/>
            <person name="Yadav J.S."/>
            <person name="Braun E.L."/>
            <person name="Baker S."/>
            <person name="Garre V."/>
            <person name="Horwitz B."/>
            <person name="Torres-Martinez S."/>
            <person name="Idnurm A."/>
            <person name="Herrera-Estrella A."/>
            <person name="Gabaldon T."/>
            <person name="Grigoriev I.V."/>
        </authorList>
    </citation>
    <scope>NUCLEOTIDE SEQUENCE [LARGE SCALE GENOMIC DNA]</scope>
    <source>
        <strain evidence="2">NRRL 1555(-)</strain>
    </source>
</reference>
<name>A0A162ZN49_PHYB8</name>
<protein>
    <submittedName>
        <fullName evidence="1">Uncharacterized protein</fullName>
    </submittedName>
</protein>
<sequence length="308" mass="34568">MSTITKLSHHECSICHKCYTNKKLVAKCEVQCLEKYDIEHEDSMENDLTIMDVTENVIDNTPPQLAYDFSAPVPVSGYADAKNLKLMKIIKEFDISQKAHISLAKDFNEILSKSSEISYRVLTPYLGTKLLSRFLGVDEETYHICCNRCMLYNNNQQTECPHCDKAYYNTGKRSQDTSENPIPASTMIQLPLGRQLALALMKCMTFVTALANRSGGSCVASMEKIILSFSLAAQKEIGTAMVSPRRSILTSFHGAWINIATRSGYFRAVDWADFILFVIPTLVAERVRDQAAHKALLDLVQICNLLMS</sequence>